<reference evidence="3" key="1">
    <citation type="submission" date="2016-12" db="EMBL/GenBank/DDBJ databases">
        <title>The genomes of Aspergillus section Nigri reveals drivers in fungal speciation.</title>
        <authorList>
            <consortium name="DOE Joint Genome Institute"/>
            <person name="Vesth T.C."/>
            <person name="Nybo J."/>
            <person name="Theobald S."/>
            <person name="Brandl J."/>
            <person name="Frisvad J.C."/>
            <person name="Nielsen K.F."/>
            <person name="Lyhne E.K."/>
            <person name="Kogle M.E."/>
            <person name="Kuo A."/>
            <person name="Riley R."/>
            <person name="Clum A."/>
            <person name="Nolan M."/>
            <person name="Lipzen A."/>
            <person name="Salamov A."/>
            <person name="Henrissat B."/>
            <person name="Wiebenga A."/>
            <person name="De vries R.P."/>
            <person name="Grigoriev I.V."/>
            <person name="Mortensen U.H."/>
            <person name="Andersen M.R."/>
            <person name="Baker S.E."/>
        </authorList>
    </citation>
    <scope>NUCLEOTIDE SEQUENCE</scope>
    <source>
        <strain evidence="3">IBT 28561</strain>
    </source>
</reference>
<gene>
    <name evidence="3" type="ORF">P168DRAFT_293015</name>
</gene>
<feature type="signal peptide" evidence="2">
    <location>
        <begin position="1"/>
        <end position="24"/>
    </location>
</feature>
<keyword evidence="2" id="KW-0732">Signal</keyword>
<dbReference type="OrthoDB" id="4505696at2759"/>
<dbReference type="AlphaFoldDB" id="A0A2I1CU71"/>
<evidence type="ECO:0000313" key="3">
    <source>
        <dbReference type="EMBL" id="PKY01157.1"/>
    </source>
</evidence>
<accession>A0A2I1CU71</accession>
<dbReference type="RefSeq" id="XP_024689751.1">
    <property type="nucleotide sequence ID" value="XM_024837722.1"/>
</dbReference>
<dbReference type="EMBL" id="MSFM01000012">
    <property type="protein sequence ID" value="PKY01157.1"/>
    <property type="molecule type" value="Genomic_DNA"/>
</dbReference>
<dbReference type="VEuPathDB" id="FungiDB:P168DRAFT_293015"/>
<protein>
    <submittedName>
        <fullName evidence="3">Uncharacterized protein</fullName>
    </submittedName>
</protein>
<sequence length="85" mass="9442">MAKLTTAAIIVIVIVACLAAVSLGAALTKQLNPTQPQGLRNYPLEQERYMRSVRLKNWGVFHRDSVPPGPRDVESAYTPEESSRY</sequence>
<feature type="region of interest" description="Disordered" evidence="1">
    <location>
        <begin position="64"/>
        <end position="85"/>
    </location>
</feature>
<dbReference type="Proteomes" id="UP000234254">
    <property type="component" value="Unassembled WGS sequence"/>
</dbReference>
<evidence type="ECO:0000256" key="2">
    <source>
        <dbReference type="SAM" id="SignalP"/>
    </source>
</evidence>
<dbReference type="PROSITE" id="PS51257">
    <property type="entry name" value="PROKAR_LIPOPROTEIN"/>
    <property type="match status" value="1"/>
</dbReference>
<keyword evidence="4" id="KW-1185">Reference proteome</keyword>
<name>A0A2I1CU71_ASPC2</name>
<comment type="caution">
    <text evidence="3">The sequence shown here is derived from an EMBL/GenBank/DDBJ whole genome shotgun (WGS) entry which is preliminary data.</text>
</comment>
<evidence type="ECO:0000313" key="4">
    <source>
        <dbReference type="Proteomes" id="UP000234254"/>
    </source>
</evidence>
<proteinExistence type="predicted"/>
<feature type="chain" id="PRO_5014182285" evidence="2">
    <location>
        <begin position="25"/>
        <end position="85"/>
    </location>
</feature>
<dbReference type="GeneID" id="36545246"/>
<evidence type="ECO:0000256" key="1">
    <source>
        <dbReference type="SAM" id="MobiDB-lite"/>
    </source>
</evidence>
<organism evidence="3 4">
    <name type="scientific">Aspergillus campestris (strain IBT 28561)</name>
    <dbReference type="NCBI Taxonomy" id="1392248"/>
    <lineage>
        <taxon>Eukaryota</taxon>
        <taxon>Fungi</taxon>
        <taxon>Dikarya</taxon>
        <taxon>Ascomycota</taxon>
        <taxon>Pezizomycotina</taxon>
        <taxon>Eurotiomycetes</taxon>
        <taxon>Eurotiomycetidae</taxon>
        <taxon>Eurotiales</taxon>
        <taxon>Aspergillaceae</taxon>
        <taxon>Aspergillus</taxon>
        <taxon>Aspergillus subgen. Circumdati</taxon>
    </lineage>
</organism>